<accession>A0AAD4MWI2</accession>
<dbReference type="InterPro" id="IPR003598">
    <property type="entry name" value="Ig_sub2"/>
</dbReference>
<dbReference type="InterPro" id="IPR013098">
    <property type="entry name" value="Ig_I-set"/>
</dbReference>
<evidence type="ECO:0000259" key="10">
    <source>
        <dbReference type="PROSITE" id="PS50835"/>
    </source>
</evidence>
<dbReference type="InterPro" id="IPR003599">
    <property type="entry name" value="Ig_sub"/>
</dbReference>
<keyword evidence="8" id="KW-1133">Transmembrane helix</keyword>
<evidence type="ECO:0000313" key="12">
    <source>
        <dbReference type="EMBL" id="KAI1706911.1"/>
    </source>
</evidence>
<dbReference type="Pfam" id="PF00041">
    <property type="entry name" value="fn3"/>
    <property type="match status" value="6"/>
</dbReference>
<feature type="compositionally biased region" description="Polar residues" evidence="7">
    <location>
        <begin position="1185"/>
        <end position="1195"/>
    </location>
</feature>
<feature type="domain" description="Ig-like" evidence="10">
    <location>
        <begin position="373"/>
        <end position="459"/>
    </location>
</feature>
<evidence type="ECO:0000259" key="11">
    <source>
        <dbReference type="PROSITE" id="PS50853"/>
    </source>
</evidence>
<dbReference type="PANTHER" id="PTHR44170:SF54">
    <property type="entry name" value="FI24025P1"/>
    <property type="match status" value="1"/>
</dbReference>
<evidence type="ECO:0000313" key="13">
    <source>
        <dbReference type="Proteomes" id="UP001201812"/>
    </source>
</evidence>
<feature type="domain" description="Fibronectin type-III" evidence="11">
    <location>
        <begin position="996"/>
        <end position="1097"/>
    </location>
</feature>
<dbReference type="PROSITE" id="PS50835">
    <property type="entry name" value="IG_LIKE"/>
    <property type="match status" value="4"/>
</dbReference>
<dbReference type="FunFam" id="2.60.40.10:FF:000004">
    <property type="entry name" value="DCC isoform 1"/>
    <property type="match status" value="1"/>
</dbReference>
<feature type="region of interest" description="Disordered" evidence="7">
    <location>
        <begin position="31"/>
        <end position="50"/>
    </location>
</feature>
<dbReference type="InterPro" id="IPR036179">
    <property type="entry name" value="Ig-like_dom_sf"/>
</dbReference>
<dbReference type="InterPro" id="IPR036116">
    <property type="entry name" value="FN3_sf"/>
</dbReference>
<evidence type="ECO:0000256" key="9">
    <source>
        <dbReference type="SAM" id="SignalP"/>
    </source>
</evidence>
<reference evidence="12" key="1">
    <citation type="submission" date="2022-01" db="EMBL/GenBank/DDBJ databases">
        <title>Genome Sequence Resource for Two Populations of Ditylenchus destructor, the Migratory Endoparasitic Phytonematode.</title>
        <authorList>
            <person name="Zhang H."/>
            <person name="Lin R."/>
            <person name="Xie B."/>
        </authorList>
    </citation>
    <scope>NUCLEOTIDE SEQUENCE</scope>
    <source>
        <strain evidence="12">BazhouSP</strain>
    </source>
</reference>
<name>A0AAD4MWI2_9BILA</name>
<dbReference type="InterPro" id="IPR007110">
    <property type="entry name" value="Ig-like_dom"/>
</dbReference>
<dbReference type="Pfam" id="PF07679">
    <property type="entry name" value="I-set"/>
    <property type="match status" value="1"/>
</dbReference>
<dbReference type="CDD" id="cd00096">
    <property type="entry name" value="Ig"/>
    <property type="match status" value="2"/>
</dbReference>
<feature type="domain" description="Fibronectin type-III" evidence="11">
    <location>
        <begin position="788"/>
        <end position="878"/>
    </location>
</feature>
<feature type="transmembrane region" description="Helical" evidence="8">
    <location>
        <begin position="1139"/>
        <end position="1163"/>
    </location>
</feature>
<dbReference type="PRINTS" id="PR00014">
    <property type="entry name" value="FNTYPEIII"/>
</dbReference>
<dbReference type="InterPro" id="IPR003961">
    <property type="entry name" value="FN3_dom"/>
</dbReference>
<feature type="domain" description="Fibronectin type-III" evidence="11">
    <location>
        <begin position="904"/>
        <end position="991"/>
    </location>
</feature>
<feature type="domain" description="Ig-like" evidence="10">
    <location>
        <begin position="278"/>
        <end position="368"/>
    </location>
</feature>
<evidence type="ECO:0000256" key="2">
    <source>
        <dbReference type="ARBA" id="ARBA00022737"/>
    </source>
</evidence>
<protein>
    <submittedName>
        <fullName evidence="12">Fibronectin type III domain-containing protein</fullName>
    </submittedName>
</protein>
<dbReference type="EMBL" id="JAKKPZ010000044">
    <property type="protein sequence ID" value="KAI1706911.1"/>
    <property type="molecule type" value="Genomic_DNA"/>
</dbReference>
<dbReference type="PANTHER" id="PTHR44170">
    <property type="entry name" value="PROTEIN SIDEKICK"/>
    <property type="match status" value="1"/>
</dbReference>
<feature type="domain" description="Ig-like" evidence="10">
    <location>
        <begin position="48"/>
        <end position="144"/>
    </location>
</feature>
<proteinExistence type="predicted"/>
<keyword evidence="4" id="KW-1015">Disulfide bond</keyword>
<feature type="region of interest" description="Disordered" evidence="7">
    <location>
        <begin position="1097"/>
        <end position="1117"/>
    </location>
</feature>
<evidence type="ECO:0000256" key="6">
    <source>
        <dbReference type="ARBA" id="ARBA00023319"/>
    </source>
</evidence>
<feature type="region of interest" description="Disordered" evidence="7">
    <location>
        <begin position="1287"/>
        <end position="1309"/>
    </location>
</feature>
<dbReference type="SMART" id="SM00409">
    <property type="entry name" value="IG"/>
    <property type="match status" value="4"/>
</dbReference>
<feature type="compositionally biased region" description="Basic residues" evidence="7">
    <location>
        <begin position="1168"/>
        <end position="1181"/>
    </location>
</feature>
<sequence length="1714" mass="188313">MHRKTIHVLTYCLLTQLFVCLNVDAERIESNSGVTEHKHRRRSTKNDPRHIGFRFNMEPTSTIASPSAVFHCTYQFDSDSLGDGAHSSGEESDPNLEVRIEWRKDGAPINHVRSGTGRITTLSNGSLLIEDVTPSDEGFYQCAVIYSMPNSYHIGPAPVNQLPWIFLSRRASLTLSSLQRFEQQPINQKVFLNQFVAFRCLLDSKPPAVIEWYKNNRKIEHGELGLTILPVSQTLQIEATQLTHSGTYKCIARNGAKSRTSQVAALEIVEGSSDIGAISVVLEPRNQLIEAGRDFILECLVNGNPKPRARWLHESSTIDASTSGNRIEFVGAANSSLLIRSAHLSDSGVYTCRAENGDDSVDSSATISVKSPPTISAAPKDIFTQETADAEFECHVEGMPRPRMTWFKNGEIIVPSEYFVIGSNKLKIFGLVRDDQGIYQCFAENEVGSAQAAAQLIVDPAATHLALTADGAPVESQTPLQPLGLKATDVGSQSISLKWDPPLNQRNGDVRMYHVFFRDEESTRERTTNSTTTSSTITSLSPNTVYVIRVVGVNPAGAGKSSEPIRVTTRQGEMGPGRVRNLKADVTGSDAIKVDWDPPADTLSTSDPVRYKLFYAKGNATEEEKETQVLMVKTSYTLHSMDKNTRYLIRIQAERQNLAGLWVPGQTSDQLEVRTYSDKPSAPPQNVRVETSGHNSIMVHWNPPTEEDQNGIITGYKIRYKTKKRGAKGNSVDVDGDPGSYQIEGLEGGAHYTVRIAAMTHNGTGPFSDWFGVDIPPDEREETQIAGAPSELRVHAGHDSIQVAWSPPRDETVMIRGYQVGWGINIPDVEKADVDSNSRQFIITGLKPNREYVISLRAYNRIGPGFPIYETVKTTAYGYTSFSNPNILMGGTESKIPHIAQMSAPVGVSAEAISSTSIRVSWTDPNDGFNQYYTVKWSSSVDNNGQIRQMNTSETEQIIESLRPNAQYEFSVKLVESQQWSMSAVNKTLPAPPSSAPRDLTIIPQSASAHDDPNTVMLSWQPPKYANGEIEEYIILYSDRLDLSDKDWIMDSIKGDRLSMLVKNLLPKATYYFKIQARNIKGYGPFSPVATYTPENNGIRVGSFDPTDSRSRNDGPHWRVSSSNGGFYAQLKQLLSTNLIYVLIGVVSVVLLLLVVILTVVCVQRSKSRNPTKNQSQRRRSQQSYTQGRKSSRGGTQPDLWIQQNGSRFAALNAQTGISAVDFGENQTPGYVTDMKRFGVGAAESPPPRYQTLQETGMSQSQTSYLSESCAYASHRLVRHSPLARNCQQRKSLPPGHRISTSATPTMGVDRMSSSVYGNLEVPAQKPKMVTIQAPPRKDSAELNGQKSYNAHESDRRKVSNTSFGNETVFDSPNKQATRSEQSPKKSSFQGVGIPTVAVVASAVRRSTNATNLKQFGSGPQGIMKTSSPQKTVYFSPEIEDFIDGEGEKPMNRAKQIMGKRCAKSGEMREGSATCHSDSETCNGTLGRSYHQSSVSLEARQRTPQLLYAGVNRQPIQRVDLAVAGSSDHEYQSASSSAQLHDGYQTVRGLNPLKSFAQMGGAPPSSDPPGVHSPLLPGNNVGEQRTAHVVRPVVFASPTLRNSAAMNRPAGIVIGQKSSVSGAKLPVGRATAQPRVNISSYSPYSTVRVARDEENGENSGGKEKNFINSDRAQFDSSDEMKPLRGAPSAEDINSHEIDQMIDTLQQLQQEFTER</sequence>
<dbReference type="SUPFAM" id="SSF49265">
    <property type="entry name" value="Fibronectin type III"/>
    <property type="match status" value="4"/>
</dbReference>
<gene>
    <name evidence="12" type="ORF">DdX_12694</name>
</gene>
<feature type="signal peptide" evidence="9">
    <location>
        <begin position="1"/>
        <end position="25"/>
    </location>
</feature>
<feature type="domain" description="Ig-like" evidence="10">
    <location>
        <begin position="163"/>
        <end position="267"/>
    </location>
</feature>
<feature type="compositionally biased region" description="Polar residues" evidence="7">
    <location>
        <begin position="1360"/>
        <end position="1389"/>
    </location>
</feature>
<keyword evidence="8" id="KW-0812">Transmembrane</keyword>
<evidence type="ECO:0000256" key="7">
    <source>
        <dbReference type="SAM" id="MobiDB-lite"/>
    </source>
</evidence>
<comment type="caution">
    <text evidence="12">The sequence shown here is derived from an EMBL/GenBank/DDBJ whole genome shotgun (WGS) entry which is preliminary data.</text>
</comment>
<keyword evidence="13" id="KW-1185">Reference proteome</keyword>
<feature type="region of interest" description="Disordered" evidence="7">
    <location>
        <begin position="1650"/>
        <end position="1695"/>
    </location>
</feature>
<dbReference type="InterPro" id="IPR013783">
    <property type="entry name" value="Ig-like_fold"/>
</dbReference>
<keyword evidence="9" id="KW-0732">Signal</keyword>
<dbReference type="CDD" id="cd00063">
    <property type="entry name" value="FN3"/>
    <property type="match status" value="6"/>
</dbReference>
<dbReference type="Pfam" id="PF13927">
    <property type="entry name" value="Ig_3"/>
    <property type="match status" value="2"/>
</dbReference>
<keyword evidence="6" id="KW-0393">Immunoglobulin domain</keyword>
<feature type="domain" description="Fibronectin type-III" evidence="11">
    <location>
        <begin position="481"/>
        <end position="572"/>
    </location>
</feature>
<feature type="compositionally biased region" description="Basic and acidic residues" evidence="7">
    <location>
        <begin position="1107"/>
        <end position="1117"/>
    </location>
</feature>
<feature type="domain" description="Fibronectin type-III" evidence="11">
    <location>
        <begin position="578"/>
        <end position="678"/>
    </location>
</feature>
<dbReference type="SMART" id="SM00060">
    <property type="entry name" value="FN3"/>
    <property type="match status" value="6"/>
</dbReference>
<dbReference type="Proteomes" id="UP001201812">
    <property type="component" value="Unassembled WGS sequence"/>
</dbReference>
<dbReference type="SMART" id="SM00408">
    <property type="entry name" value="IGc2"/>
    <property type="match status" value="4"/>
</dbReference>
<feature type="compositionally biased region" description="Polar residues" evidence="7">
    <location>
        <begin position="1666"/>
        <end position="1675"/>
    </location>
</feature>
<evidence type="ECO:0000256" key="5">
    <source>
        <dbReference type="ARBA" id="ARBA00023180"/>
    </source>
</evidence>
<organism evidence="12 13">
    <name type="scientific">Ditylenchus destructor</name>
    <dbReference type="NCBI Taxonomy" id="166010"/>
    <lineage>
        <taxon>Eukaryota</taxon>
        <taxon>Metazoa</taxon>
        <taxon>Ecdysozoa</taxon>
        <taxon>Nematoda</taxon>
        <taxon>Chromadorea</taxon>
        <taxon>Rhabditida</taxon>
        <taxon>Tylenchina</taxon>
        <taxon>Tylenchomorpha</taxon>
        <taxon>Sphaerularioidea</taxon>
        <taxon>Anguinidae</taxon>
        <taxon>Anguininae</taxon>
        <taxon>Ditylenchus</taxon>
    </lineage>
</organism>
<dbReference type="FunFam" id="2.60.40.10:FF:000028">
    <property type="entry name" value="Neuronal cell adhesion molecule"/>
    <property type="match status" value="1"/>
</dbReference>
<comment type="subcellular location">
    <subcellularLocation>
        <location evidence="1">Membrane</location>
    </subcellularLocation>
</comment>
<feature type="region of interest" description="Disordered" evidence="7">
    <location>
        <begin position="1327"/>
        <end position="1389"/>
    </location>
</feature>
<feature type="region of interest" description="Disordered" evidence="7">
    <location>
        <begin position="1168"/>
        <end position="1200"/>
    </location>
</feature>
<dbReference type="GO" id="GO:0016020">
    <property type="term" value="C:membrane"/>
    <property type="evidence" value="ECO:0007669"/>
    <property type="project" value="UniProtKB-SubCell"/>
</dbReference>
<dbReference type="FunFam" id="2.60.40.10:FF:000032">
    <property type="entry name" value="palladin isoform X1"/>
    <property type="match status" value="1"/>
</dbReference>
<feature type="region of interest" description="Disordered" evidence="7">
    <location>
        <begin position="1555"/>
        <end position="1577"/>
    </location>
</feature>
<evidence type="ECO:0000256" key="3">
    <source>
        <dbReference type="ARBA" id="ARBA00023136"/>
    </source>
</evidence>
<keyword evidence="5" id="KW-0325">Glycoprotein</keyword>
<evidence type="ECO:0000256" key="4">
    <source>
        <dbReference type="ARBA" id="ARBA00023157"/>
    </source>
</evidence>
<evidence type="ECO:0000256" key="8">
    <source>
        <dbReference type="SAM" id="Phobius"/>
    </source>
</evidence>
<evidence type="ECO:0000256" key="1">
    <source>
        <dbReference type="ARBA" id="ARBA00004370"/>
    </source>
</evidence>
<feature type="chain" id="PRO_5042090703" evidence="9">
    <location>
        <begin position="26"/>
        <end position="1714"/>
    </location>
</feature>
<dbReference type="PROSITE" id="PS50853">
    <property type="entry name" value="FN3"/>
    <property type="match status" value="6"/>
</dbReference>
<feature type="domain" description="Fibronectin type-III" evidence="11">
    <location>
        <begin position="683"/>
        <end position="778"/>
    </location>
</feature>
<dbReference type="SUPFAM" id="SSF48726">
    <property type="entry name" value="Immunoglobulin"/>
    <property type="match status" value="4"/>
</dbReference>
<keyword evidence="2" id="KW-0677">Repeat</keyword>
<dbReference type="GO" id="GO:0098609">
    <property type="term" value="P:cell-cell adhesion"/>
    <property type="evidence" value="ECO:0007669"/>
    <property type="project" value="TreeGrafter"/>
</dbReference>
<dbReference type="Gene3D" id="2.60.40.10">
    <property type="entry name" value="Immunoglobulins"/>
    <property type="match status" value="10"/>
</dbReference>
<keyword evidence="3 8" id="KW-0472">Membrane</keyword>
<dbReference type="FunFam" id="2.60.40.10:FF:000551">
    <property type="entry name" value="Protogenin A"/>
    <property type="match status" value="1"/>
</dbReference>